<dbReference type="PANTHER" id="PTHR43982">
    <property type="entry name" value="UBIQUITIN CARBOXYL-TERMINAL HYDROLASE"/>
    <property type="match status" value="1"/>
</dbReference>
<keyword evidence="4" id="KW-0833">Ubl conjugation pathway</keyword>
<dbReference type="GeneID" id="5013457"/>
<dbReference type="AlphaFoldDB" id="A0BP08"/>
<dbReference type="GO" id="GO:0016579">
    <property type="term" value="P:protein deubiquitination"/>
    <property type="evidence" value="ECO:0007669"/>
    <property type="project" value="InterPro"/>
</dbReference>
<name>A0BP08_PARTE</name>
<evidence type="ECO:0000313" key="8">
    <source>
        <dbReference type="Proteomes" id="UP000000600"/>
    </source>
</evidence>
<reference evidence="7 8" key="1">
    <citation type="journal article" date="2006" name="Nature">
        <title>Global trends of whole-genome duplications revealed by the ciliate Paramecium tetraurelia.</title>
        <authorList>
            <consortium name="Genoscope"/>
            <person name="Aury J.-M."/>
            <person name="Jaillon O."/>
            <person name="Duret L."/>
            <person name="Noel B."/>
            <person name="Jubin C."/>
            <person name="Porcel B.M."/>
            <person name="Segurens B."/>
            <person name="Daubin V."/>
            <person name="Anthouard V."/>
            <person name="Aiach N."/>
            <person name="Arnaiz O."/>
            <person name="Billaut A."/>
            <person name="Beisson J."/>
            <person name="Blanc I."/>
            <person name="Bouhouche K."/>
            <person name="Camara F."/>
            <person name="Duharcourt S."/>
            <person name="Guigo R."/>
            <person name="Gogendeau D."/>
            <person name="Katinka M."/>
            <person name="Keller A.-M."/>
            <person name="Kissmehl R."/>
            <person name="Klotz C."/>
            <person name="Koll F."/>
            <person name="Le Moue A."/>
            <person name="Lepere C."/>
            <person name="Malinsky S."/>
            <person name="Nowacki M."/>
            <person name="Nowak J.K."/>
            <person name="Plattner H."/>
            <person name="Poulain J."/>
            <person name="Ruiz F."/>
            <person name="Serrano V."/>
            <person name="Zagulski M."/>
            <person name="Dessen P."/>
            <person name="Betermier M."/>
            <person name="Weissenbach J."/>
            <person name="Scarpelli C."/>
            <person name="Schachter V."/>
            <person name="Sperling L."/>
            <person name="Meyer E."/>
            <person name="Cohen J."/>
            <person name="Wincker P."/>
        </authorList>
    </citation>
    <scope>NUCLEOTIDE SEQUENCE [LARGE SCALE GENOMIC DNA]</scope>
    <source>
        <strain evidence="7 8">Stock d4-2</strain>
    </source>
</reference>
<dbReference type="InParanoid" id="A0BP08"/>
<dbReference type="STRING" id="5888.A0BP08"/>
<evidence type="ECO:0000256" key="2">
    <source>
        <dbReference type="ARBA" id="ARBA00012759"/>
    </source>
</evidence>
<evidence type="ECO:0000313" key="7">
    <source>
        <dbReference type="EMBL" id="CAK60275.1"/>
    </source>
</evidence>
<dbReference type="GO" id="GO:1904293">
    <property type="term" value="P:negative regulation of ERAD pathway"/>
    <property type="evidence" value="ECO:0000318"/>
    <property type="project" value="GO_Central"/>
</dbReference>
<dbReference type="GO" id="GO:0043161">
    <property type="term" value="P:proteasome-mediated ubiquitin-dependent protein catabolic process"/>
    <property type="evidence" value="ECO:0007669"/>
    <property type="project" value="InterPro"/>
</dbReference>
<dbReference type="PANTHER" id="PTHR43982:SF1">
    <property type="entry name" value="UBIQUITIN CARBOXYL-TERMINAL HYDROLASE 14"/>
    <property type="match status" value="1"/>
</dbReference>
<dbReference type="EC" id="3.4.19.12" evidence="2"/>
<evidence type="ECO:0000256" key="5">
    <source>
        <dbReference type="ARBA" id="ARBA00022801"/>
    </source>
</evidence>
<evidence type="ECO:0000256" key="3">
    <source>
        <dbReference type="ARBA" id="ARBA00022670"/>
    </source>
</evidence>
<evidence type="ECO:0000256" key="1">
    <source>
        <dbReference type="ARBA" id="ARBA00000707"/>
    </source>
</evidence>
<dbReference type="GO" id="GO:0004843">
    <property type="term" value="F:cysteine-type deubiquitinase activity"/>
    <property type="evidence" value="ECO:0000318"/>
    <property type="project" value="GO_Central"/>
</dbReference>
<evidence type="ECO:0000256" key="6">
    <source>
        <dbReference type="ARBA" id="ARBA00022807"/>
    </source>
</evidence>
<comment type="catalytic activity">
    <reaction evidence="1">
        <text>Thiol-dependent hydrolysis of ester, thioester, amide, peptide and isopeptide bonds formed by the C-terminal Gly of ubiquitin (a 76-residue protein attached to proteins as an intracellular targeting signal).</text>
        <dbReference type="EC" id="3.4.19.12"/>
    </reaction>
</comment>
<dbReference type="KEGG" id="ptm:GSPATT00030914001"/>
<protein>
    <recommendedName>
        <fullName evidence="2">ubiquitinyl hydrolase 1</fullName>
        <ecNumber evidence="2">3.4.19.12</ecNumber>
    </recommendedName>
</protein>
<dbReference type="HOGENOM" id="CLU_1059426_0_0_1"/>
<dbReference type="Proteomes" id="UP000000600">
    <property type="component" value="Unassembled WGS sequence"/>
</dbReference>
<dbReference type="EMBL" id="CT868007">
    <property type="protein sequence ID" value="CAK60275.1"/>
    <property type="molecule type" value="Genomic_DNA"/>
</dbReference>
<dbReference type="SUPFAM" id="SSF54001">
    <property type="entry name" value="Cysteine proteinases"/>
    <property type="match status" value="1"/>
</dbReference>
<dbReference type="OrthoDB" id="333239at2759"/>
<sequence length="263" mass="31722">MRMKKGNNITLLKICLNLIEINTWELGSSRQVSIDKGKINILLEGITVSLERQLEKASEIDQQIHAYKRHNKIVNWQDVCIYIKKPINLLCQMVRFNWKLSVKARKEGRSKYCEMWHSLKQQIYMTFALLNYKNCCKLEESTKKETHQLEYFQIRFRGIWKNGDTREIYKQFKVKKQQVDIKNHDDQLYWKHGMVQIQEITTHTGREADYGQYMVWVHHSGRIRSSMMMKRQQRGKIEHILEWRGGGDWQMGYYLLYRKLEIE</sequence>
<dbReference type="GO" id="GO:0070628">
    <property type="term" value="F:proteasome binding"/>
    <property type="evidence" value="ECO:0000318"/>
    <property type="project" value="GO_Central"/>
</dbReference>
<proteinExistence type="predicted"/>
<dbReference type="InterPro" id="IPR044635">
    <property type="entry name" value="UBP14-like"/>
</dbReference>
<keyword evidence="6" id="KW-0788">Thiol protease</keyword>
<evidence type="ECO:0000256" key="4">
    <source>
        <dbReference type="ARBA" id="ARBA00022786"/>
    </source>
</evidence>
<dbReference type="InterPro" id="IPR038765">
    <property type="entry name" value="Papain-like_cys_pep_sf"/>
</dbReference>
<keyword evidence="3" id="KW-0645">Protease</keyword>
<gene>
    <name evidence="7" type="ORF">GSPATT00030914001</name>
</gene>
<organism evidence="7 8">
    <name type="scientific">Paramecium tetraurelia</name>
    <dbReference type="NCBI Taxonomy" id="5888"/>
    <lineage>
        <taxon>Eukaryota</taxon>
        <taxon>Sar</taxon>
        <taxon>Alveolata</taxon>
        <taxon>Ciliophora</taxon>
        <taxon>Intramacronucleata</taxon>
        <taxon>Oligohymenophorea</taxon>
        <taxon>Peniculida</taxon>
        <taxon>Parameciidae</taxon>
        <taxon>Paramecium</taxon>
    </lineage>
</organism>
<accession>A0BP08</accession>
<dbReference type="RefSeq" id="XP_001427673.1">
    <property type="nucleotide sequence ID" value="XM_001427636.1"/>
</dbReference>
<keyword evidence="8" id="KW-1185">Reference proteome</keyword>
<keyword evidence="5" id="KW-0378">Hydrolase</keyword>